<evidence type="ECO:0000313" key="2">
    <source>
        <dbReference type="EMBL" id="MST70668.1"/>
    </source>
</evidence>
<accession>A0A6N7XHF2</accession>
<protein>
    <submittedName>
        <fullName evidence="2">DUF1351 domain-containing protein</fullName>
    </submittedName>
</protein>
<dbReference type="RefSeq" id="WP_154554232.1">
    <property type="nucleotide sequence ID" value="NZ_VUNA01000007.1"/>
</dbReference>
<sequence length="283" mass="32912">MELKMQEVQFPKVIQFNFAELKEEITAKAELYKNMVYTEDTIKEAKADKATLNKFIKVLEDKRKDVKKQCLQPYEDFEKQIKELVAIVNEPVQLIDSQVKAYDEKRKAEKLDQIKAIWEESDHPEWLSCNMIFDNRWLNVTFSLKQVQDAITERLTQINTELTTLNSLTEFAFEAVEVYKNTLDVNRAIAEGQRLADIQRRKQEEAMRKAAAEAAEKEAEIRQAEIEPEVITPAEPVAMIEPDPEPADASATWIRFEACMTTEQAYKLKHFFEEEGIQFRPIA</sequence>
<reference evidence="2 3" key="1">
    <citation type="submission" date="2019-08" db="EMBL/GenBank/DDBJ databases">
        <title>In-depth cultivation of the pig gut microbiome towards novel bacterial diversity and tailored functional studies.</title>
        <authorList>
            <person name="Wylensek D."/>
            <person name="Hitch T.C.A."/>
            <person name="Clavel T."/>
        </authorList>
    </citation>
    <scope>NUCLEOTIDE SEQUENCE [LARGE SCALE GENOMIC DNA]</scope>
    <source>
        <strain evidence="2 3">WCA-MUC-591-APC-4B</strain>
    </source>
</reference>
<dbReference type="InterPro" id="IPR009785">
    <property type="entry name" value="Prophage_Lj928_Orf309"/>
</dbReference>
<name>A0A6N7XHF2_9FIRM</name>
<dbReference type="Pfam" id="PF07083">
    <property type="entry name" value="DUF1351"/>
    <property type="match status" value="1"/>
</dbReference>
<organism evidence="2 3">
    <name type="scientific">Mogibacterium kristiansenii</name>
    <dbReference type="NCBI Taxonomy" id="2606708"/>
    <lineage>
        <taxon>Bacteria</taxon>
        <taxon>Bacillati</taxon>
        <taxon>Bacillota</taxon>
        <taxon>Clostridia</taxon>
        <taxon>Peptostreptococcales</taxon>
        <taxon>Anaerovoracaceae</taxon>
        <taxon>Mogibacterium</taxon>
    </lineage>
</organism>
<keyword evidence="3" id="KW-1185">Reference proteome</keyword>
<comment type="caution">
    <text evidence="2">The sequence shown here is derived from an EMBL/GenBank/DDBJ whole genome shotgun (WGS) entry which is preliminary data.</text>
</comment>
<evidence type="ECO:0000313" key="3">
    <source>
        <dbReference type="Proteomes" id="UP000469424"/>
    </source>
</evidence>
<dbReference type="Proteomes" id="UP000469424">
    <property type="component" value="Unassembled WGS sequence"/>
</dbReference>
<dbReference type="AlphaFoldDB" id="A0A6N7XHF2"/>
<dbReference type="EMBL" id="VUNA01000007">
    <property type="protein sequence ID" value="MST70668.1"/>
    <property type="molecule type" value="Genomic_DNA"/>
</dbReference>
<feature type="coiled-coil region" evidence="1">
    <location>
        <begin position="195"/>
        <end position="227"/>
    </location>
</feature>
<evidence type="ECO:0000256" key="1">
    <source>
        <dbReference type="SAM" id="Coils"/>
    </source>
</evidence>
<gene>
    <name evidence="2" type="ORF">FYJ65_04810</name>
</gene>
<proteinExistence type="predicted"/>
<keyword evidence="1" id="KW-0175">Coiled coil</keyword>